<dbReference type="AlphaFoldDB" id="A0A558DIW5"/>
<evidence type="ECO:0000313" key="2">
    <source>
        <dbReference type="Proteomes" id="UP000320011"/>
    </source>
</evidence>
<dbReference type="InterPro" id="IPR032710">
    <property type="entry name" value="NTF2-like_dom_sf"/>
</dbReference>
<evidence type="ECO:0000313" key="1">
    <source>
        <dbReference type="EMBL" id="TVT60945.1"/>
    </source>
</evidence>
<dbReference type="Gene3D" id="3.10.450.50">
    <property type="match status" value="1"/>
</dbReference>
<sequence length="161" mass="18013">MTDDQATRNELRSLPAPAMAVNTPVHTIATRFAQTYSLTRVDPEFDELFAETVEVWHSFDPETMSLPGGELAGAMLRMLRATKEVVRGHSDRIWSLRVDRGGFTMAATASGDLEDGTPLHISRCLLVTVHDGRITRIDEFGDQWQRMPLDKALRAAGRFRS</sequence>
<organism evidence="1 2">
    <name type="scientific">Amycolatopsis rhizosphaerae</name>
    <dbReference type="NCBI Taxonomy" id="2053003"/>
    <lineage>
        <taxon>Bacteria</taxon>
        <taxon>Bacillati</taxon>
        <taxon>Actinomycetota</taxon>
        <taxon>Actinomycetes</taxon>
        <taxon>Pseudonocardiales</taxon>
        <taxon>Pseudonocardiaceae</taxon>
        <taxon>Amycolatopsis</taxon>
    </lineage>
</organism>
<dbReference type="Proteomes" id="UP000320011">
    <property type="component" value="Unassembled WGS sequence"/>
</dbReference>
<protein>
    <recommendedName>
        <fullName evidence="3">Nuclear transport factor 2 family protein</fullName>
    </recommendedName>
</protein>
<reference evidence="1 2" key="2">
    <citation type="submission" date="2019-08" db="EMBL/GenBank/DDBJ databases">
        <title>Amycolatopsis acidicola sp. nov., isolated from peat swamp forest soil.</title>
        <authorList>
            <person name="Srisuk N."/>
        </authorList>
    </citation>
    <scope>NUCLEOTIDE SEQUENCE [LARGE SCALE GENOMIC DNA]</scope>
    <source>
        <strain evidence="1 2">TBRC 6029</strain>
    </source>
</reference>
<reference evidence="1 2" key="1">
    <citation type="submission" date="2019-07" db="EMBL/GenBank/DDBJ databases">
        <authorList>
            <person name="Duangmal K."/>
            <person name="Teo W.F.A."/>
        </authorList>
    </citation>
    <scope>NUCLEOTIDE SEQUENCE [LARGE SCALE GENOMIC DNA]</scope>
    <source>
        <strain evidence="1 2">TBRC 6029</strain>
    </source>
</reference>
<dbReference type="RefSeq" id="WP_144585852.1">
    <property type="nucleotide sequence ID" value="NZ_VJWX01000018.1"/>
</dbReference>
<proteinExistence type="predicted"/>
<keyword evidence="2" id="KW-1185">Reference proteome</keyword>
<name>A0A558DIW5_9PSEU</name>
<comment type="caution">
    <text evidence="1">The sequence shown here is derived from an EMBL/GenBank/DDBJ whole genome shotgun (WGS) entry which is preliminary data.</text>
</comment>
<evidence type="ECO:0008006" key="3">
    <source>
        <dbReference type="Google" id="ProtNLM"/>
    </source>
</evidence>
<dbReference type="EMBL" id="VJWX01000018">
    <property type="protein sequence ID" value="TVT60945.1"/>
    <property type="molecule type" value="Genomic_DNA"/>
</dbReference>
<accession>A0A558DIW5</accession>
<gene>
    <name evidence="1" type="ORF">FNH05_03765</name>
</gene>
<dbReference type="SUPFAM" id="SSF54427">
    <property type="entry name" value="NTF2-like"/>
    <property type="match status" value="1"/>
</dbReference>
<dbReference type="OrthoDB" id="5493262at2"/>